<dbReference type="PANTHER" id="PTHR13504:SF38">
    <property type="entry name" value="FIDO DOMAIN-CONTAINING PROTEIN"/>
    <property type="match status" value="1"/>
</dbReference>
<dbReference type="EMBL" id="AUZZ01002261">
    <property type="protein sequence ID" value="EQD61026.1"/>
    <property type="molecule type" value="Genomic_DNA"/>
</dbReference>
<gene>
    <name evidence="2" type="ORF">B2A_03374</name>
</gene>
<dbReference type="InterPro" id="IPR036597">
    <property type="entry name" value="Fido-like_dom_sf"/>
</dbReference>
<dbReference type="PANTHER" id="PTHR13504">
    <property type="entry name" value="FIDO DOMAIN-CONTAINING PROTEIN DDB_G0283145"/>
    <property type="match status" value="1"/>
</dbReference>
<accession>T1AKB3</accession>
<sequence length="175" mass="19740">MRPSCRPANSPGCLSANLEQYLHEPATPVVKAALVHVQFETIHPFLDGNGRVGRLLITLMLCHDHVLHKPLLYPSLYFKQHRQQYYAEINAVRADGDYERWIDFFAEAIRHSAEVAIETGRRVTRTFHEDRTQLRAVPRIAGSLLMIQEALQTKPVATVGTLRKSTGLTTPTVNS</sequence>
<comment type="caution">
    <text evidence="2">The sequence shown here is derived from an EMBL/GenBank/DDBJ whole genome shotgun (WGS) entry which is preliminary data.</text>
</comment>
<dbReference type="InterPro" id="IPR040198">
    <property type="entry name" value="Fido_containing"/>
</dbReference>
<dbReference type="PROSITE" id="PS51459">
    <property type="entry name" value="FIDO"/>
    <property type="match status" value="1"/>
</dbReference>
<dbReference type="Gene3D" id="1.10.3290.10">
    <property type="entry name" value="Fido-like domain"/>
    <property type="match status" value="1"/>
</dbReference>
<name>T1AKB3_9ZZZZ</name>
<dbReference type="SUPFAM" id="SSF140931">
    <property type="entry name" value="Fic-like"/>
    <property type="match status" value="1"/>
</dbReference>
<evidence type="ECO:0000259" key="1">
    <source>
        <dbReference type="PROSITE" id="PS51459"/>
    </source>
</evidence>
<feature type="domain" description="Fido" evidence="1">
    <location>
        <begin position="1"/>
        <end position="107"/>
    </location>
</feature>
<reference evidence="2" key="1">
    <citation type="submission" date="2013-08" db="EMBL/GenBank/DDBJ databases">
        <authorList>
            <person name="Mendez C."/>
            <person name="Richter M."/>
            <person name="Ferrer M."/>
            <person name="Sanchez J."/>
        </authorList>
    </citation>
    <scope>NUCLEOTIDE SEQUENCE</scope>
</reference>
<dbReference type="Pfam" id="PF02661">
    <property type="entry name" value="Fic"/>
    <property type="match status" value="1"/>
</dbReference>
<dbReference type="AlphaFoldDB" id="T1AKB3"/>
<evidence type="ECO:0000313" key="2">
    <source>
        <dbReference type="EMBL" id="EQD61026.1"/>
    </source>
</evidence>
<dbReference type="InterPro" id="IPR003812">
    <property type="entry name" value="Fido"/>
</dbReference>
<reference evidence="2" key="2">
    <citation type="journal article" date="2014" name="ISME J.">
        <title>Microbial stratification in low pH oxic and suboxic macroscopic growths along an acid mine drainage.</title>
        <authorList>
            <person name="Mendez-Garcia C."/>
            <person name="Mesa V."/>
            <person name="Sprenger R.R."/>
            <person name="Richter M."/>
            <person name="Diez M.S."/>
            <person name="Solano J."/>
            <person name="Bargiela R."/>
            <person name="Golyshina O.V."/>
            <person name="Manteca A."/>
            <person name="Ramos J.L."/>
            <person name="Gallego J.R."/>
            <person name="Llorente I."/>
            <person name="Martins Dos Santos V.A."/>
            <person name="Jensen O.N."/>
            <person name="Pelaez A.I."/>
            <person name="Sanchez J."/>
            <person name="Ferrer M."/>
        </authorList>
    </citation>
    <scope>NUCLEOTIDE SEQUENCE</scope>
</reference>
<feature type="non-terminal residue" evidence="2">
    <location>
        <position position="175"/>
    </location>
</feature>
<proteinExistence type="predicted"/>
<protein>
    <submittedName>
        <fullName evidence="2">Filamentation induced by cAMP protein Fic</fullName>
    </submittedName>
</protein>
<organism evidence="2">
    <name type="scientific">mine drainage metagenome</name>
    <dbReference type="NCBI Taxonomy" id="410659"/>
    <lineage>
        <taxon>unclassified sequences</taxon>
        <taxon>metagenomes</taxon>
        <taxon>ecological metagenomes</taxon>
    </lineage>
</organism>